<dbReference type="STRING" id="576137.A0A1L7XQM2"/>
<feature type="compositionally biased region" description="Polar residues" evidence="3">
    <location>
        <begin position="329"/>
        <end position="352"/>
    </location>
</feature>
<keyword evidence="6" id="KW-1185">Reference proteome</keyword>
<dbReference type="Pfam" id="PF00172">
    <property type="entry name" value="Zn_clus"/>
    <property type="match status" value="1"/>
</dbReference>
<dbReference type="GO" id="GO:0000976">
    <property type="term" value="F:transcription cis-regulatory region binding"/>
    <property type="evidence" value="ECO:0007669"/>
    <property type="project" value="TreeGrafter"/>
</dbReference>
<proteinExistence type="predicted"/>
<evidence type="ECO:0000313" key="6">
    <source>
        <dbReference type="Proteomes" id="UP000184330"/>
    </source>
</evidence>
<dbReference type="Proteomes" id="UP000184330">
    <property type="component" value="Unassembled WGS sequence"/>
</dbReference>
<dbReference type="InterPro" id="IPR036864">
    <property type="entry name" value="Zn2-C6_fun-type_DNA-bd_sf"/>
</dbReference>
<comment type="subcellular location">
    <subcellularLocation>
        <location evidence="1">Nucleus</location>
    </subcellularLocation>
</comment>
<dbReference type="GO" id="GO:0008270">
    <property type="term" value="F:zinc ion binding"/>
    <property type="evidence" value="ECO:0007669"/>
    <property type="project" value="InterPro"/>
</dbReference>
<dbReference type="GO" id="GO:0000981">
    <property type="term" value="F:DNA-binding transcription factor activity, RNA polymerase II-specific"/>
    <property type="evidence" value="ECO:0007669"/>
    <property type="project" value="InterPro"/>
</dbReference>
<keyword evidence="2" id="KW-0539">Nucleus</keyword>
<gene>
    <name evidence="5" type="ORF">PAC_17243</name>
</gene>
<reference evidence="5 6" key="1">
    <citation type="submission" date="2016-03" db="EMBL/GenBank/DDBJ databases">
        <authorList>
            <person name="Ploux O."/>
        </authorList>
    </citation>
    <scope>NUCLEOTIDE SEQUENCE [LARGE SCALE GENOMIC DNA]</scope>
    <source>
        <strain evidence="5 6">UAMH 11012</strain>
    </source>
</reference>
<protein>
    <submittedName>
        <fullName evidence="5">Related to regulatory protein for the arginine catabolic pathway</fullName>
    </submittedName>
</protein>
<dbReference type="PANTHER" id="PTHR37534:SF9">
    <property type="entry name" value="ZN(II)2CYS6 TRANSCRIPTION FACTOR (EUROFUNG)"/>
    <property type="match status" value="1"/>
</dbReference>
<dbReference type="GO" id="GO:0045944">
    <property type="term" value="P:positive regulation of transcription by RNA polymerase II"/>
    <property type="evidence" value="ECO:0007669"/>
    <property type="project" value="TreeGrafter"/>
</dbReference>
<evidence type="ECO:0000313" key="5">
    <source>
        <dbReference type="EMBL" id="CZR67344.1"/>
    </source>
</evidence>
<dbReference type="Gene3D" id="4.10.240.10">
    <property type="entry name" value="Zn(2)-C6 fungal-type DNA-binding domain"/>
    <property type="match status" value="1"/>
</dbReference>
<dbReference type="PROSITE" id="PS00463">
    <property type="entry name" value="ZN2_CY6_FUNGAL_1"/>
    <property type="match status" value="1"/>
</dbReference>
<dbReference type="AlphaFoldDB" id="A0A1L7XQM2"/>
<evidence type="ECO:0000259" key="4">
    <source>
        <dbReference type="PROSITE" id="PS50048"/>
    </source>
</evidence>
<dbReference type="EMBL" id="FJOG01000043">
    <property type="protein sequence ID" value="CZR67344.1"/>
    <property type="molecule type" value="Genomic_DNA"/>
</dbReference>
<feature type="region of interest" description="Disordered" evidence="3">
    <location>
        <begin position="318"/>
        <end position="366"/>
    </location>
</feature>
<accession>A0A1L7XQM2</accession>
<dbReference type="CDD" id="cd00067">
    <property type="entry name" value="GAL4"/>
    <property type="match status" value="1"/>
</dbReference>
<dbReference type="PANTHER" id="PTHR37534">
    <property type="entry name" value="TRANSCRIPTIONAL ACTIVATOR PROTEIN UGA3"/>
    <property type="match status" value="1"/>
</dbReference>
<dbReference type="CDD" id="cd12148">
    <property type="entry name" value="fungal_TF_MHR"/>
    <property type="match status" value="1"/>
</dbReference>
<dbReference type="InterPro" id="IPR021858">
    <property type="entry name" value="Fun_TF"/>
</dbReference>
<dbReference type="SUPFAM" id="SSF57701">
    <property type="entry name" value="Zn2/Cys6 DNA-binding domain"/>
    <property type="match status" value="1"/>
</dbReference>
<dbReference type="InterPro" id="IPR001138">
    <property type="entry name" value="Zn2Cys6_DnaBD"/>
</dbReference>
<evidence type="ECO:0000256" key="1">
    <source>
        <dbReference type="ARBA" id="ARBA00004123"/>
    </source>
</evidence>
<feature type="domain" description="Zn(2)-C6 fungal-type" evidence="4">
    <location>
        <begin position="6"/>
        <end position="34"/>
    </location>
</feature>
<dbReference type="OrthoDB" id="5418899at2759"/>
<organism evidence="5 6">
    <name type="scientific">Phialocephala subalpina</name>
    <dbReference type="NCBI Taxonomy" id="576137"/>
    <lineage>
        <taxon>Eukaryota</taxon>
        <taxon>Fungi</taxon>
        <taxon>Dikarya</taxon>
        <taxon>Ascomycota</taxon>
        <taxon>Pezizomycotina</taxon>
        <taxon>Leotiomycetes</taxon>
        <taxon>Helotiales</taxon>
        <taxon>Mollisiaceae</taxon>
        <taxon>Phialocephala</taxon>
        <taxon>Phialocephala fortinii species complex</taxon>
    </lineage>
</organism>
<evidence type="ECO:0000256" key="2">
    <source>
        <dbReference type="ARBA" id="ARBA00023242"/>
    </source>
</evidence>
<dbReference type="GO" id="GO:0005634">
    <property type="term" value="C:nucleus"/>
    <property type="evidence" value="ECO:0007669"/>
    <property type="project" value="UniProtKB-SubCell"/>
</dbReference>
<name>A0A1L7XQM2_9HELO</name>
<evidence type="ECO:0000256" key="3">
    <source>
        <dbReference type="SAM" id="MobiDB-lite"/>
    </source>
</evidence>
<dbReference type="PROSITE" id="PS50048">
    <property type="entry name" value="ZN2_CY6_FUNGAL_2"/>
    <property type="match status" value="1"/>
</dbReference>
<sequence>MRSRTGCLTCRSRKLKCDEQKPICGQCRKGSRECQPSDGVVFRHQQNASMNGNGEVEEGGARLGGFYAYKNTFNENNVWVDVPKTVTFLNITDPYNMEPSPEPEYRTTSTPIIVPQLEERPTESYFSMPFDQAPGLEALSTAATTNFHYIRPLSVPVPSPGDTHASPHSSNNINFILNPTRPETPHGVSTPAIDPALIAPPERSNQPSPVSEHEVAFLLRHFGETAGQWMDLFDLGCYFAHHVPVQSKSNPLLRYSACAYAGKQLGRVSGRKAVVGGLVSRQADMELYPRPETVDWAYIGAKYYDLAISLLMEELSNSRTQEPPPMTPMTASEETFTPQSTAQSPHSDSRTPANKRRRLSRPASSSNADETLAAAAILCVYEFLDNANSAWARHLSGTKSLFDLAEKEGMMPVQSPTSPGAISQRIRPSRARRATFWNFARQDFLAALINEGQTRLNTEDWDLWRAAGIQIDQQGFVVPSNTRETTFPEQTVMREDMISNALIWLMSKIVNYMASGDSVDHVFPQDPSSPTGILGINQMLLLQRWKELEKELEIWRQGLPDTFKPCARLPPVTDGSVPADSARAIFSEIWYSIPMCASTMQSYHMARTILLINKPHESTARRSTLSDRLSSYRAIEREVRHHVHEICGIALSRPEGSVRIHQVQPLFVAGQCLSENRERRVVLDLLRGVEADLGWATDYRVQKLLKEWGWNQDSGQRIPAS</sequence>
<dbReference type="Pfam" id="PF11951">
    <property type="entry name" value="Fungal_trans_2"/>
    <property type="match status" value="1"/>
</dbReference>
<dbReference type="SMART" id="SM00066">
    <property type="entry name" value="GAL4"/>
    <property type="match status" value="1"/>
</dbReference>